<dbReference type="Pfam" id="PF04578">
    <property type="entry name" value="DUF594"/>
    <property type="match status" value="1"/>
</dbReference>
<feature type="domain" description="DUF4220" evidence="2">
    <location>
        <begin position="67"/>
        <end position="415"/>
    </location>
</feature>
<dbReference type="Gramene" id="TraesCS4A02G484400.1">
    <property type="protein sequence ID" value="TraesCS4A02G484400.1"/>
    <property type="gene ID" value="TraesCS4A02G484400"/>
</dbReference>
<feature type="transmembrane region" description="Helical" evidence="1">
    <location>
        <begin position="31"/>
        <end position="52"/>
    </location>
</feature>
<dbReference type="Pfam" id="PF13968">
    <property type="entry name" value="DUF4220"/>
    <property type="match status" value="1"/>
</dbReference>
<name>A0A3B6I3N9_WHEAT</name>
<dbReference type="RefSeq" id="XP_044366726.1">
    <property type="nucleotide sequence ID" value="XM_044510791.1"/>
</dbReference>
<gene>
    <name evidence="3" type="primary">LOC123088573</name>
</gene>
<keyword evidence="4" id="KW-1185">Reference proteome</keyword>
<evidence type="ECO:0000313" key="4">
    <source>
        <dbReference type="Proteomes" id="UP000019116"/>
    </source>
</evidence>
<feature type="transmembrane region" description="Helical" evidence="1">
    <location>
        <begin position="313"/>
        <end position="333"/>
    </location>
</feature>
<dbReference type="Proteomes" id="UP000019116">
    <property type="component" value="Chromosome 4A"/>
</dbReference>
<feature type="transmembrane region" description="Helical" evidence="1">
    <location>
        <begin position="150"/>
        <end position="168"/>
    </location>
</feature>
<dbReference type="KEGG" id="taes:123088573"/>
<feature type="transmembrane region" description="Helical" evidence="1">
    <location>
        <begin position="127"/>
        <end position="144"/>
    </location>
</feature>
<feature type="transmembrane region" description="Helical" evidence="1">
    <location>
        <begin position="64"/>
        <end position="86"/>
    </location>
</feature>
<feature type="transmembrane region" description="Helical" evidence="1">
    <location>
        <begin position="354"/>
        <end position="377"/>
    </location>
</feature>
<keyword evidence="1" id="KW-0812">Transmembrane</keyword>
<reference evidence="3" key="1">
    <citation type="submission" date="2018-08" db="EMBL/GenBank/DDBJ databases">
        <authorList>
            <person name="Rossello M."/>
        </authorList>
    </citation>
    <scope>NUCLEOTIDE SEQUENCE [LARGE SCALE GENOMIC DNA]</scope>
    <source>
        <strain evidence="3">cv. Chinese Spring</strain>
    </source>
</reference>
<feature type="transmembrane region" description="Helical" evidence="1">
    <location>
        <begin position="92"/>
        <end position="115"/>
    </location>
</feature>
<accession>A0A3B6I3N9</accession>
<keyword evidence="1" id="KW-1133">Transmembrane helix</keyword>
<dbReference type="AlphaFoldDB" id="A0A3B6I3N9"/>
<evidence type="ECO:0000313" key="3">
    <source>
        <dbReference type="EnsemblPlants" id="TraesCS4A02G484400.1"/>
    </source>
</evidence>
<feature type="transmembrane region" description="Helical" evidence="1">
    <location>
        <begin position="283"/>
        <end position="301"/>
    </location>
</feature>
<dbReference type="InterPro" id="IPR007658">
    <property type="entry name" value="DUF594"/>
</dbReference>
<organism evidence="3">
    <name type="scientific">Triticum aestivum</name>
    <name type="common">Wheat</name>
    <dbReference type="NCBI Taxonomy" id="4565"/>
    <lineage>
        <taxon>Eukaryota</taxon>
        <taxon>Viridiplantae</taxon>
        <taxon>Streptophyta</taxon>
        <taxon>Embryophyta</taxon>
        <taxon>Tracheophyta</taxon>
        <taxon>Spermatophyta</taxon>
        <taxon>Magnoliopsida</taxon>
        <taxon>Liliopsida</taxon>
        <taxon>Poales</taxon>
        <taxon>Poaceae</taxon>
        <taxon>BOP clade</taxon>
        <taxon>Pooideae</taxon>
        <taxon>Triticodae</taxon>
        <taxon>Triticeae</taxon>
        <taxon>Triticinae</taxon>
        <taxon>Triticum</taxon>
    </lineage>
</organism>
<evidence type="ECO:0000256" key="1">
    <source>
        <dbReference type="SAM" id="Phobius"/>
    </source>
</evidence>
<dbReference type="GeneID" id="123088573"/>
<dbReference type="OrthoDB" id="1189310at2759"/>
<protein>
    <recommendedName>
        <fullName evidence="2">DUF4220 domain-containing protein</fullName>
    </recommendedName>
</protein>
<dbReference type="PANTHER" id="PTHR31325">
    <property type="entry name" value="OS01G0798800 PROTEIN-RELATED"/>
    <property type="match status" value="1"/>
</dbReference>
<dbReference type="InterPro" id="IPR025315">
    <property type="entry name" value="DUF4220"/>
</dbReference>
<proteinExistence type="predicted"/>
<dbReference type="EnsemblPlants" id="TraesCS4A02G484400.1">
    <property type="protein sequence ID" value="TraesCS4A02G484400.1"/>
    <property type="gene ID" value="TraesCS4A02G484400"/>
</dbReference>
<evidence type="ECO:0000259" key="2">
    <source>
        <dbReference type="Pfam" id="PF13968"/>
    </source>
</evidence>
<dbReference type="OMA" id="MIWHTAT"/>
<dbReference type="Gramene" id="TraesCS4A03G1221300.1">
    <property type="protein sequence ID" value="TraesCS4A03G1221300.1.CDS"/>
    <property type="gene ID" value="TraesCS4A03G1221300"/>
</dbReference>
<sequence length="694" mass="78667">MRPLRDTAQVGGDNAIQTQSLQTVQELWNEWEIHCLILASFSLQVFLFFAAGMRRHSVSRVLNFLIWLAYLSADSVAIFVLGHLAVHASGSHHLLIFWAPFLLLHLGGQDTITAFSTHDNELWRRHLLGLVTQASVAGYVISISSWQDRLLLAATVLMFLSGIFKYIGRTLCLYMSRPESLRGSMVLNLDRYVHGIYNTPYIDGRYSCEQILVQRVYDMMLNKVRLPPLGRSSIMLDSPLNDMATIEAAHIIPDLLHELKSSPNRSGAYVYVSKRLVRSYEAIYTKAFLHFAWFVTFKAVTSQDYNKKTLATIFLHIFSFLLLFPLISALVTLKLFMNAEKAQLYTQTDVTISYILLIGATILEMSSLFLSILSYFASEEAISCPPVACLASYIHPAGGHRKHWSKMLSQYNIMEWCARQNATCMDLCMELCNKSLLSQWIDKTYSRIAVSEDLEELVLGKLIDLGMGDKKCWNFASFRGQIALRRWTAMCTIIDSADLPTSVMIWHTATELWYYGYDRSNNYHQTNKMKVSRELSNYIMYLVFKCDVMLTSSSKLIHSNTCKEINEAGSFPFEIFERNLERRQQAATTICVDIPSSSNNNEPITQVQLLKNNIKALTCPVLPRACTVVGEMGGMSADDRWDLIAEVWLEMLFYIAPRCGSAFHAQHLGTGGEFVTHVLLLMKLLGPFLPPPDA</sequence>
<keyword evidence="1" id="KW-0472">Membrane</keyword>
<reference evidence="3" key="2">
    <citation type="submission" date="2018-10" db="UniProtKB">
        <authorList>
            <consortium name="EnsemblPlants"/>
        </authorList>
    </citation>
    <scope>IDENTIFICATION</scope>
</reference>
<dbReference type="STRING" id="4565.A0A3B6I3N9"/>